<organism evidence="1 2">
    <name type="scientific">Methanolobus profundi</name>
    <dbReference type="NCBI Taxonomy" id="487685"/>
    <lineage>
        <taxon>Archaea</taxon>
        <taxon>Methanobacteriati</taxon>
        <taxon>Methanobacteriota</taxon>
        <taxon>Stenosarchaea group</taxon>
        <taxon>Methanomicrobia</taxon>
        <taxon>Methanosarcinales</taxon>
        <taxon>Methanosarcinaceae</taxon>
        <taxon>Methanolobus</taxon>
    </lineage>
</organism>
<accession>A0A1I4PCD7</accession>
<keyword evidence="2" id="KW-1185">Reference proteome</keyword>
<dbReference type="Proteomes" id="UP000198535">
    <property type="component" value="Unassembled WGS sequence"/>
</dbReference>
<name>A0A1I4PCD7_9EURY</name>
<proteinExistence type="predicted"/>
<dbReference type="Pfam" id="PF20127">
    <property type="entry name" value="DUF6517"/>
    <property type="match status" value="1"/>
</dbReference>
<evidence type="ECO:0000313" key="1">
    <source>
        <dbReference type="EMBL" id="SFM25297.1"/>
    </source>
</evidence>
<dbReference type="InterPro" id="IPR045396">
    <property type="entry name" value="DUF6517"/>
</dbReference>
<protein>
    <submittedName>
        <fullName evidence="1">Uncharacterized protein</fullName>
    </submittedName>
</protein>
<dbReference type="EMBL" id="FOUJ01000001">
    <property type="protein sequence ID" value="SFM25297.1"/>
    <property type="molecule type" value="Genomic_DNA"/>
</dbReference>
<dbReference type="STRING" id="487685.SAMN04488696_0566"/>
<sequence length="225" mass="24705">MIPLITMSSGCLETPEATPATIDENALSAYGWSQVSVEEKTFEQQITGSKTLTISSATVEYYNDRLMNDINEQTLQFTEDNNIPVSIDLPDSMTAHIITYRLSLPSGATLPTDLVSDIREKMLTDLKEGNDIDSIQETTTRTIILNDGTEAVVKIYTGSGNSTDTDLKMMGFVTAFEGENTNTFVMGFVPDGEHRIESGIVNGTLFSIDGESEMDEMLELISMIE</sequence>
<gene>
    <name evidence="1" type="ORF">SAMN04488696_0566</name>
</gene>
<dbReference type="AlphaFoldDB" id="A0A1I4PCD7"/>
<reference evidence="2" key="1">
    <citation type="submission" date="2016-10" db="EMBL/GenBank/DDBJ databases">
        <authorList>
            <person name="Varghese N."/>
            <person name="Submissions S."/>
        </authorList>
    </citation>
    <scope>NUCLEOTIDE SEQUENCE [LARGE SCALE GENOMIC DNA]</scope>
    <source>
        <strain evidence="2">Mob M</strain>
    </source>
</reference>
<evidence type="ECO:0000313" key="2">
    <source>
        <dbReference type="Proteomes" id="UP000198535"/>
    </source>
</evidence>